<reference evidence="1 2" key="1">
    <citation type="submission" date="2022-07" db="EMBL/GenBank/DDBJ databases">
        <title>Novel species in genus cellulomonas.</title>
        <authorList>
            <person name="Ye L."/>
        </authorList>
    </citation>
    <scope>NUCLEOTIDE SEQUENCE [LARGE SCALE GENOMIC DNA]</scope>
    <source>
        <strain evidence="2">zg-B89</strain>
    </source>
</reference>
<gene>
    <name evidence="1" type="ORF">NP048_01530</name>
</gene>
<evidence type="ECO:0000313" key="1">
    <source>
        <dbReference type="EMBL" id="UUI72176.1"/>
    </source>
</evidence>
<accession>A0ABY5KRV1</accession>
<keyword evidence="2" id="KW-1185">Reference proteome</keyword>
<dbReference type="EMBL" id="CP101987">
    <property type="protein sequence ID" value="UUI72176.1"/>
    <property type="molecule type" value="Genomic_DNA"/>
</dbReference>
<dbReference type="Pfam" id="PF10094">
    <property type="entry name" value="DUF2332"/>
    <property type="match status" value="1"/>
</dbReference>
<dbReference type="Proteomes" id="UP001316384">
    <property type="component" value="Chromosome"/>
</dbReference>
<evidence type="ECO:0000313" key="2">
    <source>
        <dbReference type="Proteomes" id="UP001316384"/>
    </source>
</evidence>
<organism evidence="1 2">
    <name type="scientific">Cellulomonas xiejunii</name>
    <dbReference type="NCBI Taxonomy" id="2968083"/>
    <lineage>
        <taxon>Bacteria</taxon>
        <taxon>Bacillati</taxon>
        <taxon>Actinomycetota</taxon>
        <taxon>Actinomycetes</taxon>
        <taxon>Micrococcales</taxon>
        <taxon>Cellulomonadaceae</taxon>
        <taxon>Cellulomonas</taxon>
    </lineage>
</organism>
<sequence length="329" mass="34634">MDPATHLGTSSVARAYGAFAEREARGTSPTYEEWAAGVSTDPQVTALLDALPPGKRQPNLVFAAARWHGASGGYGDLRRTLVTRWDDVAATVRVRATQTNEAGRCATLLPFLARLPQPLALLEVGASAGLCLLPDRYSYRYDSAEGGSQSLDPADGPSAVVLPCALGPGIAAPERLPEVVWRAGIDLAPVDVTDDDACAWLETLVWPEHDARRARLRAALGVARTDPPRVVPGDLLDVLPTLAAQAPAGATLVVLHSAVLAYLTPQGRESFVDLVGTLPGHWLSNEGALVLPTTAGLASNRVDRGFVVSLDGTPRAYADPHGRSLSPLP</sequence>
<protein>
    <submittedName>
        <fullName evidence="1">DUF2332 domain-containing protein</fullName>
    </submittedName>
</protein>
<dbReference type="RefSeq" id="WP_227577739.1">
    <property type="nucleotide sequence ID" value="NZ_CP101987.1"/>
</dbReference>
<dbReference type="InterPro" id="IPR011200">
    <property type="entry name" value="UCP012608"/>
</dbReference>
<proteinExistence type="predicted"/>
<name>A0ABY5KRV1_9CELL</name>